<feature type="domain" description="N-acetyltransferase" evidence="1">
    <location>
        <begin position="27"/>
        <end position="92"/>
    </location>
</feature>
<evidence type="ECO:0000313" key="2">
    <source>
        <dbReference type="EMBL" id="MEQ2452549.1"/>
    </source>
</evidence>
<evidence type="ECO:0000313" key="3">
    <source>
        <dbReference type="Proteomes" id="UP001482186"/>
    </source>
</evidence>
<dbReference type="PANTHER" id="PTHR43451:SF1">
    <property type="entry name" value="ACETYLTRANSFERASE"/>
    <property type="match status" value="1"/>
</dbReference>
<keyword evidence="2" id="KW-0808">Transferase</keyword>
<dbReference type="EMBL" id="JBBNFM010000001">
    <property type="protein sequence ID" value="MEQ2452549.1"/>
    <property type="molecule type" value="Genomic_DNA"/>
</dbReference>
<dbReference type="Gene3D" id="3.40.630.30">
    <property type="match status" value="1"/>
</dbReference>
<dbReference type="GO" id="GO:0016746">
    <property type="term" value="F:acyltransferase activity"/>
    <property type="evidence" value="ECO:0007669"/>
    <property type="project" value="UniProtKB-KW"/>
</dbReference>
<reference evidence="2 3" key="1">
    <citation type="submission" date="2024-04" db="EMBL/GenBank/DDBJ databases">
        <title>Human intestinal bacterial collection.</title>
        <authorList>
            <person name="Pauvert C."/>
            <person name="Hitch T.C.A."/>
            <person name="Clavel T."/>
        </authorList>
    </citation>
    <scope>NUCLEOTIDE SEQUENCE [LARGE SCALE GENOMIC DNA]</scope>
    <source>
        <strain evidence="2 3">CLA-AA-H141</strain>
    </source>
</reference>
<keyword evidence="3" id="KW-1185">Reference proteome</keyword>
<dbReference type="InterPro" id="IPR000182">
    <property type="entry name" value="GNAT_dom"/>
</dbReference>
<sequence length="116" mass="13119">MELREYKSTDCEQIAQLFYNTVHSINVKDYTEEQLNAWATGSVDLQEWNHSFLNHKTVVAVEDDEVVGFGDIDQSGCLARLYVHINYQGMGITLKNYVMEKKTSSGFSDKSSGGNE</sequence>
<dbReference type="RefSeq" id="WP_349115516.1">
    <property type="nucleotide sequence ID" value="NZ_JBBNFM010000001.1"/>
</dbReference>
<keyword evidence="2" id="KW-0012">Acyltransferase</keyword>
<dbReference type="InterPro" id="IPR052564">
    <property type="entry name" value="N-acetyltrans/Recomb-assoc"/>
</dbReference>
<dbReference type="PANTHER" id="PTHR43451">
    <property type="entry name" value="ACETYLTRANSFERASE (GNAT) FAMILY PROTEIN"/>
    <property type="match status" value="1"/>
</dbReference>
<dbReference type="Proteomes" id="UP001482186">
    <property type="component" value="Unassembled WGS sequence"/>
</dbReference>
<accession>A0ABV1ED78</accession>
<comment type="caution">
    <text evidence="2">The sequence shown here is derived from an EMBL/GenBank/DDBJ whole genome shotgun (WGS) entry which is preliminary data.</text>
</comment>
<dbReference type="SUPFAM" id="SSF55729">
    <property type="entry name" value="Acyl-CoA N-acyltransferases (Nat)"/>
    <property type="match status" value="1"/>
</dbReference>
<name>A0ABV1ED78_9FIRM</name>
<proteinExistence type="predicted"/>
<dbReference type="EC" id="2.3.1.-" evidence="2"/>
<dbReference type="Pfam" id="PF13673">
    <property type="entry name" value="Acetyltransf_10"/>
    <property type="match status" value="1"/>
</dbReference>
<dbReference type="InterPro" id="IPR016181">
    <property type="entry name" value="Acyl_CoA_acyltransferase"/>
</dbReference>
<organism evidence="2 3">
    <name type="scientific">Coprococcus ammoniilyticus</name>
    <dbReference type="NCBI Taxonomy" id="2981785"/>
    <lineage>
        <taxon>Bacteria</taxon>
        <taxon>Bacillati</taxon>
        <taxon>Bacillota</taxon>
        <taxon>Clostridia</taxon>
        <taxon>Lachnospirales</taxon>
        <taxon>Lachnospiraceae</taxon>
        <taxon>Coprococcus</taxon>
    </lineage>
</organism>
<evidence type="ECO:0000259" key="1">
    <source>
        <dbReference type="Pfam" id="PF13673"/>
    </source>
</evidence>
<gene>
    <name evidence="2" type="ORF">AAAT04_00615</name>
</gene>
<protein>
    <submittedName>
        <fullName evidence="2">GNAT family N-acetyltransferase</fullName>
        <ecNumber evidence="2">2.3.1.-</ecNumber>
    </submittedName>
</protein>